<name>A0A0E0Q3M0_ORYRU</name>
<evidence type="ECO:0000256" key="1">
    <source>
        <dbReference type="SAM" id="MobiDB-lite"/>
    </source>
</evidence>
<dbReference type="HOGENOM" id="CLU_2188288_0_0_1"/>
<reference evidence="3" key="1">
    <citation type="submission" date="2013-06" db="EMBL/GenBank/DDBJ databases">
        <authorList>
            <person name="Zhao Q."/>
        </authorList>
    </citation>
    <scope>NUCLEOTIDE SEQUENCE</scope>
    <source>
        <strain evidence="3">cv. W1943</strain>
    </source>
</reference>
<evidence type="ECO:0000313" key="2">
    <source>
        <dbReference type="EnsemblPlants" id="ORUFI07G01710.1"/>
    </source>
</evidence>
<proteinExistence type="predicted"/>
<dbReference type="Gramene" id="ORUFI07G01710.1">
    <property type="protein sequence ID" value="ORUFI07G01710.1"/>
    <property type="gene ID" value="ORUFI07G01710"/>
</dbReference>
<dbReference type="EnsemblPlants" id="ORUFI07G01710.1">
    <property type="protein sequence ID" value="ORUFI07G01710.1"/>
    <property type="gene ID" value="ORUFI07G01710"/>
</dbReference>
<dbReference type="AlphaFoldDB" id="A0A0E0Q3M0"/>
<evidence type="ECO:0000313" key="3">
    <source>
        <dbReference type="Proteomes" id="UP000008022"/>
    </source>
</evidence>
<feature type="compositionally biased region" description="Basic residues" evidence="1">
    <location>
        <begin position="71"/>
        <end position="109"/>
    </location>
</feature>
<sequence>MTVWRQRLSGGNKLWQLNKGCVVGIGCSSNVRLAPHKNTFRKDEKPCGAEEAGLAEAKPEIEQSILATPLQRKKGGIKKIRDRKKKERGRKKERKKKAKAQQRQMHGRR</sequence>
<feature type="region of interest" description="Disordered" evidence="1">
    <location>
        <begin position="64"/>
        <end position="109"/>
    </location>
</feature>
<keyword evidence="3" id="KW-1185">Reference proteome</keyword>
<dbReference type="Proteomes" id="UP000008022">
    <property type="component" value="Unassembled WGS sequence"/>
</dbReference>
<accession>A0A0E0Q3M0</accession>
<organism evidence="2 3">
    <name type="scientific">Oryza rufipogon</name>
    <name type="common">Brownbeard rice</name>
    <name type="synonym">Asian wild rice</name>
    <dbReference type="NCBI Taxonomy" id="4529"/>
    <lineage>
        <taxon>Eukaryota</taxon>
        <taxon>Viridiplantae</taxon>
        <taxon>Streptophyta</taxon>
        <taxon>Embryophyta</taxon>
        <taxon>Tracheophyta</taxon>
        <taxon>Spermatophyta</taxon>
        <taxon>Magnoliopsida</taxon>
        <taxon>Liliopsida</taxon>
        <taxon>Poales</taxon>
        <taxon>Poaceae</taxon>
        <taxon>BOP clade</taxon>
        <taxon>Oryzoideae</taxon>
        <taxon>Oryzeae</taxon>
        <taxon>Oryzinae</taxon>
        <taxon>Oryza</taxon>
    </lineage>
</organism>
<protein>
    <submittedName>
        <fullName evidence="2">Uncharacterized protein</fullName>
    </submittedName>
</protein>
<reference evidence="2" key="2">
    <citation type="submission" date="2015-06" db="UniProtKB">
        <authorList>
            <consortium name="EnsemblPlants"/>
        </authorList>
    </citation>
    <scope>IDENTIFICATION</scope>
</reference>